<dbReference type="Proteomes" id="UP000608154">
    <property type="component" value="Unassembled WGS sequence"/>
</dbReference>
<feature type="domain" description="HEPN" evidence="1">
    <location>
        <begin position="192"/>
        <end position="312"/>
    </location>
</feature>
<proteinExistence type="predicted"/>
<evidence type="ECO:0000313" key="3">
    <source>
        <dbReference type="Proteomes" id="UP000608154"/>
    </source>
</evidence>
<dbReference type="SMART" id="SM00748">
    <property type="entry name" value="HEPN"/>
    <property type="match status" value="1"/>
</dbReference>
<organism evidence="2 3">
    <name type="scientific">Novosphingobium endophyticum</name>
    <dbReference type="NCBI Taxonomy" id="1955250"/>
    <lineage>
        <taxon>Bacteria</taxon>
        <taxon>Pseudomonadati</taxon>
        <taxon>Pseudomonadota</taxon>
        <taxon>Alphaproteobacteria</taxon>
        <taxon>Sphingomonadales</taxon>
        <taxon>Sphingomonadaceae</taxon>
        <taxon>Novosphingobium</taxon>
    </lineage>
</organism>
<dbReference type="SUPFAM" id="SSF81593">
    <property type="entry name" value="Nucleotidyltransferase substrate binding subunit/domain"/>
    <property type="match status" value="1"/>
</dbReference>
<dbReference type="InterPro" id="IPR043519">
    <property type="entry name" value="NT_sf"/>
</dbReference>
<dbReference type="PANTHER" id="PTHR33933:SF1">
    <property type="entry name" value="PROTEIN ADENYLYLTRANSFERASE MNTA-RELATED"/>
    <property type="match status" value="1"/>
</dbReference>
<dbReference type="InterPro" id="IPR007842">
    <property type="entry name" value="HEPN_dom"/>
</dbReference>
<reference evidence="2" key="1">
    <citation type="journal article" date="2014" name="Int. J. Syst. Evol. Microbiol.">
        <title>Complete genome sequence of Corynebacterium casei LMG S-19264T (=DSM 44701T), isolated from a smear-ripened cheese.</title>
        <authorList>
            <consortium name="US DOE Joint Genome Institute (JGI-PGF)"/>
            <person name="Walter F."/>
            <person name="Albersmeier A."/>
            <person name="Kalinowski J."/>
            <person name="Ruckert C."/>
        </authorList>
    </citation>
    <scope>NUCLEOTIDE SEQUENCE</scope>
    <source>
        <strain evidence="2">CGMCC 1.15095</strain>
    </source>
</reference>
<dbReference type="Pfam" id="PF05168">
    <property type="entry name" value="HEPN"/>
    <property type="match status" value="1"/>
</dbReference>
<gene>
    <name evidence="2" type="ORF">GCM10011494_40140</name>
</gene>
<reference evidence="2" key="2">
    <citation type="submission" date="2020-09" db="EMBL/GenBank/DDBJ databases">
        <authorList>
            <person name="Sun Q."/>
            <person name="Zhou Y."/>
        </authorList>
    </citation>
    <scope>NUCLEOTIDE SEQUENCE</scope>
    <source>
        <strain evidence="2">CGMCC 1.15095</strain>
    </source>
</reference>
<dbReference type="Gene3D" id="1.20.120.330">
    <property type="entry name" value="Nucleotidyltransferases domain 2"/>
    <property type="match status" value="1"/>
</dbReference>
<keyword evidence="3" id="KW-1185">Reference proteome</keyword>
<dbReference type="PROSITE" id="PS50910">
    <property type="entry name" value="HEPN"/>
    <property type="match status" value="1"/>
</dbReference>
<dbReference type="Gene3D" id="3.30.460.10">
    <property type="entry name" value="Beta Polymerase, domain 2"/>
    <property type="match status" value="1"/>
</dbReference>
<sequence length="324" mass="37506">MKACGLFLAPFAPYAPQSSQPMKTSLDHLPDKKRRDLERIVQILFAEFEDAVSLATQKWKKQGRILKVILYGSHGRGDWVDDPVGGYFSDYDILVVVSDERLTDTLEFWARADEHLLREVTIAKRISAPVNFIVHSLKDVNDQLQRGRPFFIDIYEQGIALYESDGTEFAQPRDLPPAEALAESKKYYEEWFESASRRLELARIAMDKGFRNEAAFDLHQTTERFYHTVLLTLNLHAPKSHRLNFLRGQAEPLVHELIAVWPRDTRFAKRCFELLRQAYVGSRYSPQYRIRPEELEWLGERIELLQTVVKDACERHIAALEAAA</sequence>
<dbReference type="CDD" id="cd05403">
    <property type="entry name" value="NT_KNTase_like"/>
    <property type="match status" value="1"/>
</dbReference>
<accession>A0A916X7V4</accession>
<evidence type="ECO:0000313" key="2">
    <source>
        <dbReference type="EMBL" id="GGC17243.1"/>
    </source>
</evidence>
<protein>
    <submittedName>
        <fullName evidence="2">Nucleotidyltransferase</fullName>
    </submittedName>
</protein>
<evidence type="ECO:0000259" key="1">
    <source>
        <dbReference type="PROSITE" id="PS50910"/>
    </source>
</evidence>
<dbReference type="InterPro" id="IPR052548">
    <property type="entry name" value="Type_VII_TA_antitoxin"/>
</dbReference>
<comment type="caution">
    <text evidence="2">The sequence shown here is derived from an EMBL/GenBank/DDBJ whole genome shotgun (WGS) entry which is preliminary data.</text>
</comment>
<name>A0A916X7V4_9SPHN</name>
<dbReference type="SUPFAM" id="SSF81301">
    <property type="entry name" value="Nucleotidyltransferase"/>
    <property type="match status" value="1"/>
</dbReference>
<dbReference type="AlphaFoldDB" id="A0A916X7V4"/>
<dbReference type="PANTHER" id="PTHR33933">
    <property type="entry name" value="NUCLEOTIDYLTRANSFERASE"/>
    <property type="match status" value="1"/>
</dbReference>
<dbReference type="EMBL" id="BMHK01000084">
    <property type="protein sequence ID" value="GGC17243.1"/>
    <property type="molecule type" value="Genomic_DNA"/>
</dbReference>